<evidence type="ECO:0000256" key="1">
    <source>
        <dbReference type="ARBA" id="ARBA00005634"/>
    </source>
</evidence>
<dbReference type="InterPro" id="IPR003137">
    <property type="entry name" value="PA_domain"/>
</dbReference>
<comment type="caution">
    <text evidence="6">The sequence shown here is derived from an EMBL/GenBank/DDBJ whole genome shotgun (WGS) entry which is preliminary data.</text>
</comment>
<dbReference type="Gene3D" id="1.20.930.40">
    <property type="entry name" value="Transferrin receptor-like, dimerisation domain"/>
    <property type="match status" value="1"/>
</dbReference>
<dbReference type="InterPro" id="IPR007484">
    <property type="entry name" value="Peptidase_M28"/>
</dbReference>
<dbReference type="SUPFAM" id="SSF52025">
    <property type="entry name" value="PA domain"/>
    <property type="match status" value="1"/>
</dbReference>
<dbReference type="Gene3D" id="3.40.630.10">
    <property type="entry name" value="Zn peptidases"/>
    <property type="match status" value="1"/>
</dbReference>
<proteinExistence type="inferred from homology"/>
<feature type="domain" description="Transferrin receptor-like dimerisation" evidence="4">
    <location>
        <begin position="583"/>
        <end position="692"/>
    </location>
</feature>
<keyword evidence="6" id="KW-0378">Hydrolase</keyword>
<accession>A0ABW4VGE3</accession>
<dbReference type="InterPro" id="IPR007365">
    <property type="entry name" value="TFR-like_dimer_dom"/>
</dbReference>
<dbReference type="Gene3D" id="3.50.30.30">
    <property type="match status" value="1"/>
</dbReference>
<dbReference type="GO" id="GO:0016787">
    <property type="term" value="F:hydrolase activity"/>
    <property type="evidence" value="ECO:0007669"/>
    <property type="project" value="UniProtKB-KW"/>
</dbReference>
<dbReference type="InterPro" id="IPR046450">
    <property type="entry name" value="PA_dom_sf"/>
</dbReference>
<dbReference type="SUPFAM" id="SSF47672">
    <property type="entry name" value="Transferrin receptor-like dimerisation domain"/>
    <property type="match status" value="1"/>
</dbReference>
<evidence type="ECO:0000259" key="5">
    <source>
        <dbReference type="Pfam" id="PF04389"/>
    </source>
</evidence>
<dbReference type="Pfam" id="PF04253">
    <property type="entry name" value="TFR_dimer"/>
    <property type="match status" value="1"/>
</dbReference>
<protein>
    <submittedName>
        <fullName evidence="6">M28 family metallopeptidase</fullName>
        <ecNumber evidence="6">3.4.-.-</ecNumber>
    </submittedName>
</protein>
<dbReference type="PANTHER" id="PTHR10404">
    <property type="entry name" value="N-ACETYLATED-ALPHA-LINKED ACIDIC DIPEPTIDASE"/>
    <property type="match status" value="1"/>
</dbReference>
<sequence length="700" mass="77649">MKKKLLLFNLCLCIFHLAPLQGQQLDGFYETSQGKQKALEKEFLEKVDFTKFKKHLTEITSAPHPAGSQANEKVKDYLVNTMQAAGWDVKTHPYDVYLSKEPGESVVELVRPFRKPLNQQENILDKDPYSAHPELWKGWNAYSGSGDVTAEVVYANYGTKADFEKLKSMGIEVEGKIVLARYGGNFRGFKAKFAEENGAVGLLIFTDPGDSGYMKGLTYPDGTFYSESSIQRGSLLTADWTGDPLTPFEPALPLDGKTKVKRLAESEVGLHTIPVTPLPYGSIKEIMELMNGDAVPAGWQGGLPFTYRLEGGKDLKVRLKVDQKRGFVRANNVVGMMRGSENPDEWIILGCHYDAWSFGSTDPNSGTAMLLSLSETLGKLAKEGKSPKRSILIAHWDAEEHGVIGSTEWVEQFRDELQAKAVAYINLDAAVSGRNFGASSSPTLKKLIMESAKAVTFPDSSKTVFEVWSKNQEEPNIGNLGGGSDHIAFYMHAGIPSMSGGASGPTLYHTNYDNLHFYEKFADPSFKMGGAVEQLVGIMSLRLANAEIIPYHNSRYAKDLELHFGNAVKKVKAYDQGFGGFVKATKAIEELKISAESLDNKIANSLTSGNFDKKRLKEINTGLISLEKSFLDPKGMYFGSWYRSLYASNDPFSGYASWILPGLEYEVELKSTERLQEWDERYSAAIMDLKEKMDKLIVVL</sequence>
<dbReference type="Pfam" id="PF02225">
    <property type="entry name" value="PA"/>
    <property type="match status" value="1"/>
</dbReference>
<feature type="domain" description="Peptidase M28" evidence="5">
    <location>
        <begin position="332"/>
        <end position="516"/>
    </location>
</feature>
<name>A0ABW4VGE3_9BACT</name>
<dbReference type="Pfam" id="PF04389">
    <property type="entry name" value="Peptidase_M28"/>
    <property type="match status" value="1"/>
</dbReference>
<evidence type="ECO:0000313" key="6">
    <source>
        <dbReference type="EMBL" id="MFD2033759.1"/>
    </source>
</evidence>
<evidence type="ECO:0000259" key="4">
    <source>
        <dbReference type="Pfam" id="PF04253"/>
    </source>
</evidence>
<organism evidence="6 7">
    <name type="scientific">Belliella marina</name>
    <dbReference type="NCBI Taxonomy" id="1644146"/>
    <lineage>
        <taxon>Bacteria</taxon>
        <taxon>Pseudomonadati</taxon>
        <taxon>Bacteroidota</taxon>
        <taxon>Cytophagia</taxon>
        <taxon>Cytophagales</taxon>
        <taxon>Cyclobacteriaceae</taxon>
        <taxon>Belliella</taxon>
    </lineage>
</organism>
<gene>
    <name evidence="6" type="ORF">ACFSKL_03100</name>
</gene>
<dbReference type="RefSeq" id="WP_376883457.1">
    <property type="nucleotide sequence ID" value="NZ_JBHUHR010000006.1"/>
</dbReference>
<evidence type="ECO:0000259" key="3">
    <source>
        <dbReference type="Pfam" id="PF02225"/>
    </source>
</evidence>
<evidence type="ECO:0000313" key="7">
    <source>
        <dbReference type="Proteomes" id="UP001597361"/>
    </source>
</evidence>
<keyword evidence="2" id="KW-0732">Signal</keyword>
<feature type="chain" id="PRO_5045733259" evidence="2">
    <location>
        <begin position="23"/>
        <end position="700"/>
    </location>
</feature>
<comment type="similarity">
    <text evidence="1">Belongs to the peptidase M28 family. M28B subfamily.</text>
</comment>
<keyword evidence="7" id="KW-1185">Reference proteome</keyword>
<dbReference type="Proteomes" id="UP001597361">
    <property type="component" value="Unassembled WGS sequence"/>
</dbReference>
<dbReference type="CDD" id="cd02121">
    <property type="entry name" value="PA_GCPII_like"/>
    <property type="match status" value="1"/>
</dbReference>
<dbReference type="EMBL" id="JBHUHR010000006">
    <property type="protein sequence ID" value="MFD2033759.1"/>
    <property type="molecule type" value="Genomic_DNA"/>
</dbReference>
<reference evidence="7" key="1">
    <citation type="journal article" date="2019" name="Int. J. Syst. Evol. Microbiol.">
        <title>The Global Catalogue of Microorganisms (GCM) 10K type strain sequencing project: providing services to taxonomists for standard genome sequencing and annotation.</title>
        <authorList>
            <consortium name="The Broad Institute Genomics Platform"/>
            <consortium name="The Broad Institute Genome Sequencing Center for Infectious Disease"/>
            <person name="Wu L."/>
            <person name="Ma J."/>
        </authorList>
    </citation>
    <scope>NUCLEOTIDE SEQUENCE [LARGE SCALE GENOMIC DNA]</scope>
    <source>
        <strain evidence="7">CGMCC 1.15180</strain>
    </source>
</reference>
<dbReference type="CDD" id="cd08022">
    <property type="entry name" value="M28_PSMA_like"/>
    <property type="match status" value="1"/>
</dbReference>
<dbReference type="InterPro" id="IPR036757">
    <property type="entry name" value="TFR-like_dimer_dom_sf"/>
</dbReference>
<dbReference type="SUPFAM" id="SSF53187">
    <property type="entry name" value="Zn-dependent exopeptidases"/>
    <property type="match status" value="1"/>
</dbReference>
<dbReference type="InterPro" id="IPR039373">
    <property type="entry name" value="Peptidase_M28B"/>
</dbReference>
<dbReference type="EC" id="3.4.-.-" evidence="6"/>
<feature type="signal peptide" evidence="2">
    <location>
        <begin position="1"/>
        <end position="22"/>
    </location>
</feature>
<dbReference type="PANTHER" id="PTHR10404:SF46">
    <property type="entry name" value="VACUOLAR PROTEIN SORTING-ASSOCIATED PROTEIN 70"/>
    <property type="match status" value="1"/>
</dbReference>
<feature type="domain" description="PA" evidence="3">
    <location>
        <begin position="148"/>
        <end position="212"/>
    </location>
</feature>
<evidence type="ECO:0000256" key="2">
    <source>
        <dbReference type="SAM" id="SignalP"/>
    </source>
</evidence>